<keyword evidence="4" id="KW-1185">Reference proteome</keyword>
<dbReference type="Pfam" id="PF19877">
    <property type="entry name" value="DUF6350"/>
    <property type="match status" value="1"/>
</dbReference>
<evidence type="ECO:0000313" key="3">
    <source>
        <dbReference type="EMBL" id="MFC4910641.1"/>
    </source>
</evidence>
<feature type="transmembrane region" description="Helical" evidence="2">
    <location>
        <begin position="448"/>
        <end position="467"/>
    </location>
</feature>
<feature type="transmembrane region" description="Helical" evidence="2">
    <location>
        <begin position="305"/>
        <end position="324"/>
    </location>
</feature>
<feature type="transmembrane region" description="Helical" evidence="2">
    <location>
        <begin position="188"/>
        <end position="211"/>
    </location>
</feature>
<feature type="compositionally biased region" description="Low complexity" evidence="1">
    <location>
        <begin position="7"/>
        <end position="17"/>
    </location>
</feature>
<feature type="transmembrane region" description="Helical" evidence="2">
    <location>
        <begin position="223"/>
        <end position="244"/>
    </location>
</feature>
<feature type="compositionally biased region" description="Polar residues" evidence="1">
    <location>
        <begin position="154"/>
        <end position="165"/>
    </location>
</feature>
<sequence>MSETARQRTAATGTAAGRAGGRPEGRPGGRSGSSGPSGASGADSGPPVPPNPAMQRPIWVTGLVGAVWCIGIGLAVLTTVTLVGWIAAPRTAFGHGLPGVFRTAVNFWLVSHHAGFSVDHGRVGLLPLGVLLIPGALLYRTGGWMIRRGRRPVQPSSAEPGNPATSDRPGVAGRRALGFAGGADARRAVVGAAIALAVPYAALAGLLALAAASPVAKPSPWQAVVACFVVAAVSGAMGAARTVVAARGRRVRSGLGALLRLLPPRPRSLVIGVSGAVAVLLATGAVLVGASLALHTGEVARQYDLLAPGLVGGVLLILVQLAFLPNAVIWGMAYAIGPGFAVGAGTRVSPTGVMLDVVPVFPSLAALPQPGPAPVPSLVALAAPFLAGAVGGVLTVRSMPSTVSESAPLWGFASGALTGVVTAVLAALSGGPLGGARMATVGPSAWQVGLLAALEVGISAAIAAWLANWRILRRAAAPDDLPRHEPAEARAESAAEREGDRPRRRRDRAETETTPPGRSTSPGRPAAAGAPGRSAAPGSSAAPGRSAAPGSSAAPGGPAAGRPASGSPAPGRAAGRPASEQPASPAPEPPASPYASEPLEFEEAEPVLAPRRPARSRTRFEAELPDLLDDPVPDPQPASHHPAPAPPEPSPDPAPAPLIEDEAEQAEVPRPRPDEPERTENRGGAIYVLRDDPRDHARDSARDDPRDSARDSARGDV</sequence>
<evidence type="ECO:0000256" key="1">
    <source>
        <dbReference type="SAM" id="MobiDB-lite"/>
    </source>
</evidence>
<feature type="transmembrane region" description="Helical" evidence="2">
    <location>
        <begin position="331"/>
        <end position="355"/>
    </location>
</feature>
<dbReference type="Proteomes" id="UP001595872">
    <property type="component" value="Unassembled WGS sequence"/>
</dbReference>
<feature type="transmembrane region" description="Helical" evidence="2">
    <location>
        <begin position="375"/>
        <end position="396"/>
    </location>
</feature>
<reference evidence="4" key="1">
    <citation type="journal article" date="2019" name="Int. J. Syst. Evol. Microbiol.">
        <title>The Global Catalogue of Microorganisms (GCM) 10K type strain sequencing project: providing services to taxonomists for standard genome sequencing and annotation.</title>
        <authorList>
            <consortium name="The Broad Institute Genomics Platform"/>
            <consortium name="The Broad Institute Genome Sequencing Center for Infectious Disease"/>
            <person name="Wu L."/>
            <person name="Ma J."/>
        </authorList>
    </citation>
    <scope>NUCLEOTIDE SEQUENCE [LARGE SCALE GENOMIC DNA]</scope>
    <source>
        <strain evidence="4">KLKA75</strain>
    </source>
</reference>
<feature type="compositionally biased region" description="Basic and acidic residues" evidence="1">
    <location>
        <begin position="689"/>
        <end position="717"/>
    </location>
</feature>
<keyword evidence="2" id="KW-0472">Membrane</keyword>
<proteinExistence type="predicted"/>
<protein>
    <submittedName>
        <fullName evidence="3">DUF6350 family protein</fullName>
    </submittedName>
</protein>
<feature type="compositionally biased region" description="Basic and acidic residues" evidence="1">
    <location>
        <begin position="480"/>
        <end position="511"/>
    </location>
</feature>
<name>A0ABV9U510_9ACTN</name>
<dbReference type="EMBL" id="JBHSIT010000007">
    <property type="protein sequence ID" value="MFC4910641.1"/>
    <property type="molecule type" value="Genomic_DNA"/>
</dbReference>
<feature type="compositionally biased region" description="Acidic residues" evidence="1">
    <location>
        <begin position="623"/>
        <end position="632"/>
    </location>
</feature>
<feature type="compositionally biased region" description="Pro residues" evidence="1">
    <location>
        <begin position="643"/>
        <end position="656"/>
    </location>
</feature>
<feature type="region of interest" description="Disordered" evidence="1">
    <location>
        <begin position="480"/>
        <end position="717"/>
    </location>
</feature>
<feature type="transmembrane region" description="Helical" evidence="2">
    <location>
        <begin position="269"/>
        <end position="293"/>
    </location>
</feature>
<feature type="compositionally biased region" description="Low complexity" evidence="1">
    <location>
        <begin position="512"/>
        <end position="583"/>
    </location>
</feature>
<comment type="caution">
    <text evidence="3">The sequence shown here is derived from an EMBL/GenBank/DDBJ whole genome shotgun (WGS) entry which is preliminary data.</text>
</comment>
<feature type="region of interest" description="Disordered" evidence="1">
    <location>
        <begin position="1"/>
        <end position="53"/>
    </location>
</feature>
<feature type="transmembrane region" description="Helical" evidence="2">
    <location>
        <begin position="58"/>
        <end position="87"/>
    </location>
</feature>
<accession>A0ABV9U510</accession>
<dbReference type="RefSeq" id="WP_378259131.1">
    <property type="nucleotide sequence ID" value="NZ_JBHSIT010000007.1"/>
</dbReference>
<feature type="transmembrane region" description="Helical" evidence="2">
    <location>
        <begin position="124"/>
        <end position="142"/>
    </location>
</feature>
<feature type="compositionally biased region" description="Low complexity" evidence="1">
    <location>
        <begin position="33"/>
        <end position="45"/>
    </location>
</feature>
<organism evidence="3 4">
    <name type="scientific">Actinomadura gamaensis</name>
    <dbReference type="NCBI Taxonomy" id="1763541"/>
    <lineage>
        <taxon>Bacteria</taxon>
        <taxon>Bacillati</taxon>
        <taxon>Actinomycetota</taxon>
        <taxon>Actinomycetes</taxon>
        <taxon>Streptosporangiales</taxon>
        <taxon>Thermomonosporaceae</taxon>
        <taxon>Actinomadura</taxon>
    </lineage>
</organism>
<keyword evidence="2" id="KW-0812">Transmembrane</keyword>
<dbReference type="InterPro" id="IPR045931">
    <property type="entry name" value="DUF6350"/>
</dbReference>
<feature type="compositionally biased region" description="Basic and acidic residues" evidence="1">
    <location>
        <begin position="667"/>
        <end position="681"/>
    </location>
</feature>
<gene>
    <name evidence="3" type="ORF">ACFPCY_25230</name>
</gene>
<feature type="region of interest" description="Disordered" evidence="1">
    <location>
        <begin position="150"/>
        <end position="171"/>
    </location>
</feature>
<evidence type="ECO:0000313" key="4">
    <source>
        <dbReference type="Proteomes" id="UP001595872"/>
    </source>
</evidence>
<keyword evidence="2" id="KW-1133">Transmembrane helix</keyword>
<evidence type="ECO:0000256" key="2">
    <source>
        <dbReference type="SAM" id="Phobius"/>
    </source>
</evidence>
<feature type="transmembrane region" description="Helical" evidence="2">
    <location>
        <begin position="408"/>
        <end position="428"/>
    </location>
</feature>